<name>A0A7W3TGV3_9ACTN</name>
<dbReference type="AlphaFoldDB" id="A0A7W3TGV3"/>
<reference evidence="3" key="1">
    <citation type="submission" date="2019-10" db="EMBL/GenBank/DDBJ databases">
        <title>Streptomyces sp. nov., a novel actinobacterium isolated from alkaline environment.</title>
        <authorList>
            <person name="Golinska P."/>
        </authorList>
    </citation>
    <scope>NUCLEOTIDE SEQUENCE [LARGE SCALE GENOMIC DNA]</scope>
    <source>
        <strain evidence="3">DSM 42118</strain>
    </source>
</reference>
<accession>A0A7W3TGV3</accession>
<comment type="caution">
    <text evidence="2">The sequence shown here is derived from an EMBL/GenBank/DDBJ whole genome shotgun (WGS) entry which is preliminary data.</text>
</comment>
<feature type="region of interest" description="Disordered" evidence="1">
    <location>
        <begin position="111"/>
        <end position="157"/>
    </location>
</feature>
<feature type="compositionally biased region" description="Low complexity" evidence="1">
    <location>
        <begin position="127"/>
        <end position="142"/>
    </location>
</feature>
<gene>
    <name evidence="2" type="ORF">FNQ90_21445</name>
</gene>
<sequence length="157" mass="16165">MVTFAQARERAEQWVSESDPQAPHRTVGMREFDRGFVVWADTPAGAPPAGGRLVIARDSGETTLWPALPVDEVIAAWTAEYGATGPAAPTPAPAASMDLEKTSFLLTPPQWLQEAADRAGIPDQRSETAQAGASATGAATGSPEPTGSPAGPPAGFG</sequence>
<protein>
    <submittedName>
        <fullName evidence="2">Uncharacterized protein</fullName>
    </submittedName>
</protein>
<dbReference type="Proteomes" id="UP000538929">
    <property type="component" value="Unassembled WGS sequence"/>
</dbReference>
<organism evidence="2 3">
    <name type="scientific">Streptomyces alkaliphilus</name>
    <dbReference type="NCBI Taxonomy" id="1472722"/>
    <lineage>
        <taxon>Bacteria</taxon>
        <taxon>Bacillati</taxon>
        <taxon>Actinomycetota</taxon>
        <taxon>Actinomycetes</taxon>
        <taxon>Kitasatosporales</taxon>
        <taxon>Streptomycetaceae</taxon>
        <taxon>Streptomyces</taxon>
    </lineage>
</organism>
<evidence type="ECO:0000313" key="2">
    <source>
        <dbReference type="EMBL" id="MBB0246608.1"/>
    </source>
</evidence>
<keyword evidence="3" id="KW-1185">Reference proteome</keyword>
<feature type="region of interest" description="Disordered" evidence="1">
    <location>
        <begin position="1"/>
        <end position="25"/>
    </location>
</feature>
<proteinExistence type="predicted"/>
<feature type="non-terminal residue" evidence="2">
    <location>
        <position position="157"/>
    </location>
</feature>
<dbReference type="EMBL" id="VKHT01000992">
    <property type="protein sequence ID" value="MBB0246608.1"/>
    <property type="molecule type" value="Genomic_DNA"/>
</dbReference>
<evidence type="ECO:0000256" key="1">
    <source>
        <dbReference type="SAM" id="MobiDB-lite"/>
    </source>
</evidence>
<evidence type="ECO:0000313" key="3">
    <source>
        <dbReference type="Proteomes" id="UP000538929"/>
    </source>
</evidence>